<dbReference type="Proteomes" id="UP001596203">
    <property type="component" value="Unassembled WGS sequence"/>
</dbReference>
<dbReference type="Pfam" id="PF04122">
    <property type="entry name" value="CW_binding_2"/>
    <property type="match status" value="3"/>
</dbReference>
<accession>A0ABW1K2G7</accession>
<organism evidence="2 3">
    <name type="scientific">Plantactinospora solaniradicis</name>
    <dbReference type="NCBI Taxonomy" id="1723736"/>
    <lineage>
        <taxon>Bacteria</taxon>
        <taxon>Bacillati</taxon>
        <taxon>Actinomycetota</taxon>
        <taxon>Actinomycetes</taxon>
        <taxon>Micromonosporales</taxon>
        <taxon>Micromonosporaceae</taxon>
        <taxon>Plantactinospora</taxon>
    </lineage>
</organism>
<keyword evidence="1" id="KW-0732">Signal</keyword>
<dbReference type="Gene3D" id="2.120.10.30">
    <property type="entry name" value="TolB, C-terminal domain"/>
    <property type="match status" value="1"/>
</dbReference>
<gene>
    <name evidence="2" type="ORF">ACFP2T_05325</name>
</gene>
<comment type="caution">
    <text evidence="2">The sequence shown here is derived from an EMBL/GenBank/DDBJ whole genome shotgun (WGS) entry which is preliminary data.</text>
</comment>
<dbReference type="SUPFAM" id="SSF69304">
    <property type="entry name" value="Tricorn protease N-terminal domain"/>
    <property type="match status" value="1"/>
</dbReference>
<reference evidence="3" key="1">
    <citation type="journal article" date="2019" name="Int. J. Syst. Evol. Microbiol.">
        <title>The Global Catalogue of Microorganisms (GCM) 10K type strain sequencing project: providing services to taxonomists for standard genome sequencing and annotation.</title>
        <authorList>
            <consortium name="The Broad Institute Genomics Platform"/>
            <consortium name="The Broad Institute Genome Sequencing Center for Infectious Disease"/>
            <person name="Wu L."/>
            <person name="Ma J."/>
        </authorList>
    </citation>
    <scope>NUCLEOTIDE SEQUENCE [LARGE SCALE GENOMIC DNA]</scope>
    <source>
        <strain evidence="3">ZS-35-S2</strain>
    </source>
</reference>
<dbReference type="PANTHER" id="PTHR30032">
    <property type="entry name" value="N-ACETYLMURAMOYL-L-ALANINE AMIDASE-RELATED"/>
    <property type="match status" value="1"/>
</dbReference>
<sequence>MPPRFIHRSLALASVVALGATTAVAGTTAVQASPAGSGNTLTSSNGTGSITFSSGTKLTIDTPDYDPITTIRGAAWAPDGSRAIFSTENDEIATVRYDHGWDYTWISPVDGVQRRDPSYRGDGIGVLYAAKQAGQPWRLDVQPATGYGTSFPISPKDGRHYLAPDSGPGNLFVYQTQADSGGSPAGTPDVGVFDSNSATPFQTILSNASNPAMAPNGKKVAFIRSSQVWVANIDGSNVVQVTSNAATHDNPVWSPDGSTIAFTQGGGVATVPANGGAAPSTVANLSGVPAYQPRRTDKVVRIFGQGRYATAAAVSQSHWATASNVSDLRQTAEAVVLSRSDLFADALGGAALAAAKQGPLLMTHPDGLDALTRTEIQRILAPGKTVYLLGKPPAISLAVEDQIRALGYDVRRIGGEGRYDTSIKIANEINPEPSWVFAATGTNFPDALAAGAAAGSLNTPLFDEAGVVILTRDTTLDPVTKTYLDNLPQGAQVVGVGFQGATATAAYDPIEIVGTNRYETAAYTGWAFFGGNAYAGIATGTNWPDALAGGALMATINGPMLLTRGGSSTLSPEPDWYLDAHSGSVHTGIIFGAPSVVATGQQAGIGTWMSGPGGYTQTQNPTNIGINVAGSAAANMRARTAAAPTERRTPEQIRAALAKLQERMKR</sequence>
<dbReference type="InterPro" id="IPR011042">
    <property type="entry name" value="6-blade_b-propeller_TolB-like"/>
</dbReference>
<proteinExistence type="predicted"/>
<dbReference type="InterPro" id="IPR051922">
    <property type="entry name" value="Bact_Sporulation_Assoc"/>
</dbReference>
<feature type="chain" id="PRO_5045260290" evidence="1">
    <location>
        <begin position="26"/>
        <end position="666"/>
    </location>
</feature>
<dbReference type="PANTHER" id="PTHR30032:SF8">
    <property type="entry name" value="GERMINATION-SPECIFIC N-ACETYLMURAMOYL-L-ALANINE AMIDASE"/>
    <property type="match status" value="1"/>
</dbReference>
<dbReference type="RefSeq" id="WP_377417776.1">
    <property type="nucleotide sequence ID" value="NZ_JBHSPR010000001.1"/>
</dbReference>
<keyword evidence="3" id="KW-1185">Reference proteome</keyword>
<feature type="signal peptide" evidence="1">
    <location>
        <begin position="1"/>
        <end position="25"/>
    </location>
</feature>
<evidence type="ECO:0000256" key="1">
    <source>
        <dbReference type="SAM" id="SignalP"/>
    </source>
</evidence>
<dbReference type="InterPro" id="IPR011659">
    <property type="entry name" value="WD40"/>
</dbReference>
<evidence type="ECO:0000313" key="3">
    <source>
        <dbReference type="Proteomes" id="UP001596203"/>
    </source>
</evidence>
<dbReference type="Pfam" id="PF07676">
    <property type="entry name" value="PD40"/>
    <property type="match status" value="1"/>
</dbReference>
<dbReference type="InterPro" id="IPR007253">
    <property type="entry name" value="Cell_wall-bd_2"/>
</dbReference>
<dbReference type="EMBL" id="JBHSPR010000001">
    <property type="protein sequence ID" value="MFC6015615.1"/>
    <property type="molecule type" value="Genomic_DNA"/>
</dbReference>
<name>A0ABW1K2G7_9ACTN</name>
<evidence type="ECO:0000313" key="2">
    <source>
        <dbReference type="EMBL" id="MFC6015615.1"/>
    </source>
</evidence>
<protein>
    <submittedName>
        <fullName evidence="2">Cell wall-binding repeat-containing protein</fullName>
    </submittedName>
</protein>